<dbReference type="EMBL" id="OOGT01000008">
    <property type="protein sequence ID" value="SPL69151.1"/>
    <property type="molecule type" value="Genomic_DNA"/>
</dbReference>
<keyword evidence="2" id="KW-1185">Reference proteome</keyword>
<dbReference type="RefSeq" id="WP_121972700.1">
    <property type="nucleotide sequence ID" value="NZ_OOGT01000008.1"/>
</dbReference>
<protein>
    <submittedName>
        <fullName evidence="1">Uncharacterized protein</fullName>
    </submittedName>
</protein>
<evidence type="ECO:0000313" key="1">
    <source>
        <dbReference type="EMBL" id="SPL69151.1"/>
    </source>
</evidence>
<gene>
    <name evidence="1" type="ORF">KPC_0329</name>
</gene>
<dbReference type="AlphaFoldDB" id="A0A2U3MUQ0"/>
<organism evidence="1 2">
    <name type="scientific">Acinetobacter stercoris</name>
    <dbReference type="NCBI Taxonomy" id="2126983"/>
    <lineage>
        <taxon>Bacteria</taxon>
        <taxon>Pseudomonadati</taxon>
        <taxon>Pseudomonadota</taxon>
        <taxon>Gammaproteobacteria</taxon>
        <taxon>Moraxellales</taxon>
        <taxon>Moraxellaceae</taxon>
        <taxon>Acinetobacter</taxon>
    </lineage>
</organism>
<dbReference type="OrthoDB" id="9930712at2"/>
<dbReference type="Proteomes" id="UP000245974">
    <property type="component" value="Unassembled WGS sequence"/>
</dbReference>
<name>A0A2U3MUQ0_9GAMM</name>
<dbReference type="InParanoid" id="A0A2U3MUQ0"/>
<reference evidence="2" key="1">
    <citation type="submission" date="2018-03" db="EMBL/GenBank/DDBJ databases">
        <authorList>
            <person name="Blom J."/>
        </authorList>
    </citation>
    <scope>NUCLEOTIDE SEQUENCE [LARGE SCALE GENOMIC DNA]</scope>
    <source>
        <strain evidence="2">KPC-SM-21</strain>
    </source>
</reference>
<sequence length="91" mass="10108">MLTIDDQNLINQAIHTEGIYHASVREKCINIQKILLDGVVVHGVLFCDVNRSYLIKNKETLDGRLVATADGAVIQEMLMGNVEVILNGMEQ</sequence>
<proteinExistence type="predicted"/>
<evidence type="ECO:0000313" key="2">
    <source>
        <dbReference type="Proteomes" id="UP000245974"/>
    </source>
</evidence>
<accession>A0A2U3MUQ0</accession>